<reference evidence="2" key="1">
    <citation type="submission" date="2013-07" db="EMBL/GenBank/DDBJ databases">
        <title>The genome of Eucalyptus grandis.</title>
        <authorList>
            <person name="Schmutz J."/>
            <person name="Hayes R."/>
            <person name="Myburg A."/>
            <person name="Tuskan G."/>
            <person name="Grattapaglia D."/>
            <person name="Rokhsar D.S."/>
        </authorList>
    </citation>
    <scope>NUCLEOTIDE SEQUENCE</scope>
    <source>
        <tissue evidence="2">Leaf extractions</tissue>
    </source>
</reference>
<dbReference type="InParanoid" id="A0A059D162"/>
<proteinExistence type="predicted"/>
<evidence type="ECO:0000256" key="1">
    <source>
        <dbReference type="SAM" id="Phobius"/>
    </source>
</evidence>
<keyword evidence="1" id="KW-0472">Membrane</keyword>
<name>A0A059D162_EUCGR</name>
<dbReference type="EMBL" id="KK198754">
    <property type="protein sequence ID" value="KCW84448.1"/>
    <property type="molecule type" value="Genomic_DNA"/>
</dbReference>
<protein>
    <submittedName>
        <fullName evidence="2">Uncharacterized protein</fullName>
    </submittedName>
</protein>
<gene>
    <name evidence="2" type="ORF">EUGRSUZ_B01288</name>
</gene>
<evidence type="ECO:0000313" key="2">
    <source>
        <dbReference type="EMBL" id="KCW84448.1"/>
    </source>
</evidence>
<dbReference type="Gramene" id="KCW84448">
    <property type="protein sequence ID" value="KCW84448"/>
    <property type="gene ID" value="EUGRSUZ_B01288"/>
</dbReference>
<keyword evidence="1" id="KW-1133">Transmembrane helix</keyword>
<accession>A0A059D162</accession>
<feature type="transmembrane region" description="Helical" evidence="1">
    <location>
        <begin position="12"/>
        <end position="30"/>
    </location>
</feature>
<keyword evidence="1" id="KW-0812">Transmembrane</keyword>
<dbReference type="AlphaFoldDB" id="A0A059D162"/>
<feature type="transmembrane region" description="Helical" evidence="1">
    <location>
        <begin position="50"/>
        <end position="69"/>
    </location>
</feature>
<sequence length="87" mass="10090">MENQNIPFSLRVDGDLMVLITICIACLIYKATSMNDIRFYSKTVRNLSLFSFAELIQLSLPLFIQLILVHQDTTEGRRIILRQDSRN</sequence>
<organism evidence="2">
    <name type="scientific">Eucalyptus grandis</name>
    <name type="common">Flooded gum</name>
    <dbReference type="NCBI Taxonomy" id="71139"/>
    <lineage>
        <taxon>Eukaryota</taxon>
        <taxon>Viridiplantae</taxon>
        <taxon>Streptophyta</taxon>
        <taxon>Embryophyta</taxon>
        <taxon>Tracheophyta</taxon>
        <taxon>Spermatophyta</taxon>
        <taxon>Magnoliopsida</taxon>
        <taxon>eudicotyledons</taxon>
        <taxon>Gunneridae</taxon>
        <taxon>Pentapetalae</taxon>
        <taxon>rosids</taxon>
        <taxon>malvids</taxon>
        <taxon>Myrtales</taxon>
        <taxon>Myrtaceae</taxon>
        <taxon>Myrtoideae</taxon>
        <taxon>Eucalypteae</taxon>
        <taxon>Eucalyptus</taxon>
    </lineage>
</organism>